<keyword evidence="10 13" id="KW-1133">Transmembrane helix</keyword>
<dbReference type="GO" id="GO:0000155">
    <property type="term" value="F:phosphorelay sensor kinase activity"/>
    <property type="evidence" value="ECO:0007669"/>
    <property type="project" value="InterPro"/>
</dbReference>
<evidence type="ECO:0000256" key="1">
    <source>
        <dbReference type="ARBA" id="ARBA00000085"/>
    </source>
</evidence>
<dbReference type="InterPro" id="IPR004358">
    <property type="entry name" value="Sig_transdc_His_kin-like_C"/>
</dbReference>
<dbReference type="EMBL" id="QAOT01000011">
    <property type="protein sequence ID" value="PTR17838.1"/>
    <property type="molecule type" value="Genomic_DNA"/>
</dbReference>
<dbReference type="InterPro" id="IPR003660">
    <property type="entry name" value="HAMP_dom"/>
</dbReference>
<feature type="domain" description="Histidine kinase" evidence="14">
    <location>
        <begin position="237"/>
        <end position="449"/>
    </location>
</feature>
<comment type="subcellular location">
    <subcellularLocation>
        <location evidence="2">Membrane</location>
        <topology evidence="2">Multi-pass membrane protein</topology>
    </subcellularLocation>
</comment>
<evidence type="ECO:0000256" key="5">
    <source>
        <dbReference type="ARBA" id="ARBA00022679"/>
    </source>
</evidence>
<dbReference type="PROSITE" id="PS50885">
    <property type="entry name" value="HAMP"/>
    <property type="match status" value="1"/>
</dbReference>
<dbReference type="InterPro" id="IPR036097">
    <property type="entry name" value="HisK_dim/P_sf"/>
</dbReference>
<dbReference type="AlphaFoldDB" id="A0A2T5K653"/>
<keyword evidence="9" id="KW-0067">ATP-binding</keyword>
<evidence type="ECO:0000256" key="9">
    <source>
        <dbReference type="ARBA" id="ARBA00022840"/>
    </source>
</evidence>
<dbReference type="InterPro" id="IPR013727">
    <property type="entry name" value="2CSK_N"/>
</dbReference>
<keyword evidence="7" id="KW-0547">Nucleotide-binding</keyword>
<dbReference type="Pfam" id="PF00512">
    <property type="entry name" value="HisKA"/>
    <property type="match status" value="1"/>
</dbReference>
<evidence type="ECO:0000256" key="8">
    <source>
        <dbReference type="ARBA" id="ARBA00022777"/>
    </source>
</evidence>
<gene>
    <name evidence="16" type="ORF">C8J28_111126</name>
</gene>
<name>A0A2T5K653_9RHOB</name>
<evidence type="ECO:0000256" key="3">
    <source>
        <dbReference type="ARBA" id="ARBA00012438"/>
    </source>
</evidence>
<evidence type="ECO:0000256" key="4">
    <source>
        <dbReference type="ARBA" id="ARBA00022553"/>
    </source>
</evidence>
<reference evidence="16 17" key="1">
    <citation type="submission" date="2018-04" db="EMBL/GenBank/DDBJ databases">
        <title>Genomic Encyclopedia of Type Strains, Phase III (KMG-III): the genomes of soil and plant-associated and newly described type strains.</title>
        <authorList>
            <person name="Whitman W."/>
        </authorList>
    </citation>
    <scope>NUCLEOTIDE SEQUENCE [LARGE SCALE GENOMIC DNA]</scope>
    <source>
        <strain evidence="16 17">KA25</strain>
    </source>
</reference>
<organism evidence="16 17">
    <name type="scientific">Cereibacter azotoformans</name>
    <dbReference type="NCBI Taxonomy" id="43057"/>
    <lineage>
        <taxon>Bacteria</taxon>
        <taxon>Pseudomonadati</taxon>
        <taxon>Pseudomonadota</taxon>
        <taxon>Alphaproteobacteria</taxon>
        <taxon>Rhodobacterales</taxon>
        <taxon>Paracoccaceae</taxon>
        <taxon>Cereibacter</taxon>
    </lineage>
</organism>
<evidence type="ECO:0000256" key="2">
    <source>
        <dbReference type="ARBA" id="ARBA00004141"/>
    </source>
</evidence>
<evidence type="ECO:0000256" key="11">
    <source>
        <dbReference type="ARBA" id="ARBA00023012"/>
    </source>
</evidence>
<keyword evidence="17" id="KW-1185">Reference proteome</keyword>
<protein>
    <recommendedName>
        <fullName evidence="3">histidine kinase</fullName>
        <ecNumber evidence="3">2.7.13.3</ecNumber>
    </recommendedName>
</protein>
<dbReference type="SUPFAM" id="SSF55874">
    <property type="entry name" value="ATPase domain of HSP90 chaperone/DNA topoisomerase II/histidine kinase"/>
    <property type="match status" value="1"/>
</dbReference>
<dbReference type="PROSITE" id="PS50109">
    <property type="entry name" value="HIS_KIN"/>
    <property type="match status" value="1"/>
</dbReference>
<dbReference type="Pfam" id="PF02518">
    <property type="entry name" value="HATPase_c"/>
    <property type="match status" value="1"/>
</dbReference>
<dbReference type="GO" id="GO:0005524">
    <property type="term" value="F:ATP binding"/>
    <property type="evidence" value="ECO:0007669"/>
    <property type="project" value="UniProtKB-KW"/>
</dbReference>
<evidence type="ECO:0000256" key="7">
    <source>
        <dbReference type="ARBA" id="ARBA00022741"/>
    </source>
</evidence>
<dbReference type="SUPFAM" id="SSF47384">
    <property type="entry name" value="Homodimeric domain of signal transducing histidine kinase"/>
    <property type="match status" value="1"/>
</dbReference>
<keyword evidence="4" id="KW-0597">Phosphoprotein</keyword>
<dbReference type="InterPro" id="IPR003594">
    <property type="entry name" value="HATPase_dom"/>
</dbReference>
<keyword evidence="12 13" id="KW-0472">Membrane</keyword>
<dbReference type="PRINTS" id="PR00344">
    <property type="entry name" value="BCTRLSENSOR"/>
</dbReference>
<evidence type="ECO:0000256" key="6">
    <source>
        <dbReference type="ARBA" id="ARBA00022692"/>
    </source>
</evidence>
<dbReference type="OrthoDB" id="9809766at2"/>
<dbReference type="Gene3D" id="3.30.565.10">
    <property type="entry name" value="Histidine kinase-like ATPase, C-terminal domain"/>
    <property type="match status" value="1"/>
</dbReference>
<dbReference type="CDD" id="cd00075">
    <property type="entry name" value="HATPase"/>
    <property type="match status" value="1"/>
</dbReference>
<keyword evidence="6 13" id="KW-0812">Transmembrane</keyword>
<evidence type="ECO:0000259" key="14">
    <source>
        <dbReference type="PROSITE" id="PS50109"/>
    </source>
</evidence>
<feature type="domain" description="HAMP" evidence="15">
    <location>
        <begin position="178"/>
        <end position="229"/>
    </location>
</feature>
<dbReference type="SMART" id="SM00388">
    <property type="entry name" value="HisKA"/>
    <property type="match status" value="1"/>
</dbReference>
<sequence length="455" mass="48620">MRSLRGRLFLILMTATGAVWLSAAVWIHVSTRAELNRALDNRLAEAARMVGSLVVRDGPTLDAAMGMAAPALPGEDRHGYARQLSCQVWGLDGTRVAASAQAPREALSVASQGISEREVEGIIWRVYTHVDEGRGIRVMVGDTLQVRERLANDMLLGLMWPAAVVLPLLAAAIWLSLRSGLAPLQRMAGDLSRRTAEDLAPLDAPAPPELAPIVAALNGLFRRVRTARQHEQDFTAYAAHELKTPLAGLKMQAEVAQRAPDEATRTHALAQIRTAVDRSDRLVRQLLDMTAVDQGAPQGAPRSLGRIGAEVLELTAPVAVARGVRLGFDCAEALTGRLQPDPGLLVVALRNLVENAVQASAAEGRVDLLFRLSGGGWRAEIRDEGHGIPPAARARITERFFRAATARGEGSGLGLAIVEAAAARLGATLTLEPRRPQGETAMLTFASLPPRPPGT</sequence>
<proteinExistence type="predicted"/>
<keyword evidence="11" id="KW-0902">Two-component regulatory system</keyword>
<keyword evidence="8 16" id="KW-0418">Kinase</keyword>
<dbReference type="EC" id="2.7.13.3" evidence="3"/>
<dbReference type="SMART" id="SM00387">
    <property type="entry name" value="HATPase_c"/>
    <property type="match status" value="1"/>
</dbReference>
<dbReference type="InterPro" id="IPR036890">
    <property type="entry name" value="HATPase_C_sf"/>
</dbReference>
<dbReference type="Pfam" id="PF08521">
    <property type="entry name" value="2CSK_N"/>
    <property type="match status" value="1"/>
</dbReference>
<dbReference type="Gene3D" id="1.10.287.130">
    <property type="match status" value="1"/>
</dbReference>
<feature type="transmembrane region" description="Helical" evidence="13">
    <location>
        <begin position="154"/>
        <end position="177"/>
    </location>
</feature>
<dbReference type="InterPro" id="IPR003661">
    <property type="entry name" value="HisK_dim/P_dom"/>
</dbReference>
<evidence type="ECO:0000259" key="15">
    <source>
        <dbReference type="PROSITE" id="PS50885"/>
    </source>
</evidence>
<comment type="caution">
    <text evidence="16">The sequence shown here is derived from an EMBL/GenBank/DDBJ whole genome shotgun (WGS) entry which is preliminary data.</text>
</comment>
<evidence type="ECO:0000256" key="10">
    <source>
        <dbReference type="ARBA" id="ARBA00022989"/>
    </source>
</evidence>
<dbReference type="InterPro" id="IPR050428">
    <property type="entry name" value="TCS_sensor_his_kinase"/>
</dbReference>
<evidence type="ECO:0000313" key="16">
    <source>
        <dbReference type="EMBL" id="PTR17838.1"/>
    </source>
</evidence>
<dbReference type="GO" id="GO:0005886">
    <property type="term" value="C:plasma membrane"/>
    <property type="evidence" value="ECO:0007669"/>
    <property type="project" value="TreeGrafter"/>
</dbReference>
<accession>A0A2T5K653</accession>
<evidence type="ECO:0000256" key="12">
    <source>
        <dbReference type="ARBA" id="ARBA00023136"/>
    </source>
</evidence>
<keyword evidence="5" id="KW-0808">Transferase</keyword>
<dbReference type="CDD" id="cd00082">
    <property type="entry name" value="HisKA"/>
    <property type="match status" value="1"/>
</dbReference>
<comment type="catalytic activity">
    <reaction evidence="1">
        <text>ATP + protein L-histidine = ADP + protein N-phospho-L-histidine.</text>
        <dbReference type="EC" id="2.7.13.3"/>
    </reaction>
</comment>
<evidence type="ECO:0000313" key="17">
    <source>
        <dbReference type="Proteomes" id="UP000244060"/>
    </source>
</evidence>
<evidence type="ECO:0000256" key="13">
    <source>
        <dbReference type="SAM" id="Phobius"/>
    </source>
</evidence>
<dbReference type="InterPro" id="IPR005467">
    <property type="entry name" value="His_kinase_dom"/>
</dbReference>
<dbReference type="RefSeq" id="WP_108221282.1">
    <property type="nucleotide sequence ID" value="NZ_CP090022.1"/>
</dbReference>
<dbReference type="Proteomes" id="UP000244060">
    <property type="component" value="Unassembled WGS sequence"/>
</dbReference>
<dbReference type="PANTHER" id="PTHR45436">
    <property type="entry name" value="SENSOR HISTIDINE KINASE YKOH"/>
    <property type="match status" value="1"/>
</dbReference>
<dbReference type="PANTHER" id="PTHR45436:SF14">
    <property type="entry name" value="SENSOR PROTEIN QSEC"/>
    <property type="match status" value="1"/>
</dbReference>